<evidence type="ECO:0000256" key="4">
    <source>
        <dbReference type="ARBA" id="ARBA00022605"/>
    </source>
</evidence>
<dbReference type="CDD" id="cd04724">
    <property type="entry name" value="Tryptophan_synthase_alpha"/>
    <property type="match status" value="1"/>
</dbReference>
<evidence type="ECO:0000256" key="9">
    <source>
        <dbReference type="HAMAP-Rule" id="MF_00131"/>
    </source>
</evidence>
<dbReference type="Gene3D" id="3.20.20.70">
    <property type="entry name" value="Aldolase class I"/>
    <property type="match status" value="1"/>
</dbReference>
<feature type="active site" description="Proton acceptor" evidence="9">
    <location>
        <position position="60"/>
    </location>
</feature>
<reference evidence="11 12" key="1">
    <citation type="submission" date="2020-02" db="EMBL/GenBank/DDBJ databases">
        <title>Genomic and physiological characterization of two novel Nitrospinaceae genera.</title>
        <authorList>
            <person name="Mueller A.J."/>
            <person name="Jung M.-Y."/>
            <person name="Strachan C.R."/>
            <person name="Herbold C.W."/>
            <person name="Kirkegaard R.H."/>
            <person name="Daims H."/>
        </authorList>
    </citation>
    <scope>NUCLEOTIDE SEQUENCE [LARGE SCALE GENOMIC DNA]</scope>
    <source>
        <strain evidence="11">EB</strain>
    </source>
</reference>
<evidence type="ECO:0000256" key="3">
    <source>
        <dbReference type="ARBA" id="ARBA00011270"/>
    </source>
</evidence>
<feature type="active site" description="Proton acceptor" evidence="9">
    <location>
        <position position="49"/>
    </location>
</feature>
<dbReference type="PANTHER" id="PTHR43406:SF1">
    <property type="entry name" value="TRYPTOPHAN SYNTHASE ALPHA CHAIN, CHLOROPLASTIC"/>
    <property type="match status" value="1"/>
</dbReference>
<gene>
    <name evidence="9" type="primary">trpA</name>
    <name evidence="11" type="ORF">G3M70_15455</name>
</gene>
<sequence length="264" mass="28399">MSRITETFNGLKAENKKALVAFITAGDPDLDTTKEIFKAIEAGGADIIELGVPFSDPLADGPVIQASAQRALKSGTTLKKIIKLVSEIRQTSQLPIVLMTSYNPVWAYGPEKFVADATKAGVDGMIVPDLPPEEAEEFEVDCKNNQLDLIYLLAPTSTHERVSWIGEKSRGFIYYVSLTGTTGMREGLAKGVAEKVKSIKSETTLPVLIGFGISNPENAKEAASISDGVIVGSAIVRLIEANPDSNERVNQVKDFVSQMKQALA</sequence>
<dbReference type="HAMAP" id="MF_00131">
    <property type="entry name" value="Trp_synth_alpha"/>
    <property type="match status" value="1"/>
</dbReference>
<dbReference type="Pfam" id="PF00290">
    <property type="entry name" value="Trp_syntA"/>
    <property type="match status" value="1"/>
</dbReference>
<name>A0A7T0G1A9_9BACT</name>
<accession>A0A7T0G1A9</accession>
<evidence type="ECO:0000256" key="1">
    <source>
        <dbReference type="ARBA" id="ARBA00003365"/>
    </source>
</evidence>
<dbReference type="Proteomes" id="UP000594688">
    <property type="component" value="Chromosome"/>
</dbReference>
<keyword evidence="5 9" id="KW-0822">Tryptophan biosynthesis</keyword>
<dbReference type="GO" id="GO:0004834">
    <property type="term" value="F:tryptophan synthase activity"/>
    <property type="evidence" value="ECO:0007669"/>
    <property type="project" value="UniProtKB-UniRule"/>
</dbReference>
<dbReference type="InterPro" id="IPR011060">
    <property type="entry name" value="RibuloseP-bd_barrel"/>
</dbReference>
<dbReference type="PROSITE" id="PS00167">
    <property type="entry name" value="TRP_SYNTHASE_ALPHA"/>
    <property type="match status" value="1"/>
</dbReference>
<comment type="pathway">
    <text evidence="2 9">Amino-acid biosynthesis; L-tryptophan biosynthesis; L-tryptophan from chorismate: step 5/5.</text>
</comment>
<dbReference type="FunFam" id="3.20.20.70:FF:000037">
    <property type="entry name" value="Tryptophan synthase alpha chain"/>
    <property type="match status" value="1"/>
</dbReference>
<evidence type="ECO:0000256" key="10">
    <source>
        <dbReference type="RuleBase" id="RU003662"/>
    </source>
</evidence>
<evidence type="ECO:0000256" key="7">
    <source>
        <dbReference type="ARBA" id="ARBA00023239"/>
    </source>
</evidence>
<dbReference type="KEGG" id="nli:G3M70_15455"/>
<comment type="subunit">
    <text evidence="3 9">Tetramer of two alpha and two beta chains.</text>
</comment>
<dbReference type="PANTHER" id="PTHR43406">
    <property type="entry name" value="TRYPTOPHAN SYNTHASE, ALPHA CHAIN"/>
    <property type="match status" value="1"/>
</dbReference>
<evidence type="ECO:0000256" key="2">
    <source>
        <dbReference type="ARBA" id="ARBA00004733"/>
    </source>
</evidence>
<evidence type="ECO:0000256" key="6">
    <source>
        <dbReference type="ARBA" id="ARBA00023141"/>
    </source>
</evidence>
<protein>
    <recommendedName>
        <fullName evidence="9">Tryptophan synthase alpha chain</fullName>
        <ecNumber evidence="9">4.2.1.20</ecNumber>
    </recommendedName>
</protein>
<dbReference type="InterPro" id="IPR002028">
    <property type="entry name" value="Trp_synthase_suA"/>
</dbReference>
<evidence type="ECO:0000313" key="12">
    <source>
        <dbReference type="Proteomes" id="UP000594688"/>
    </source>
</evidence>
<dbReference type="AlphaFoldDB" id="A0A7T0G1A9"/>
<evidence type="ECO:0000313" key="11">
    <source>
        <dbReference type="EMBL" id="QPJ63195.1"/>
    </source>
</evidence>
<comment type="catalytic activity">
    <reaction evidence="8 9">
        <text>(1S,2R)-1-C-(indol-3-yl)glycerol 3-phosphate + L-serine = D-glyceraldehyde 3-phosphate + L-tryptophan + H2O</text>
        <dbReference type="Rhea" id="RHEA:10532"/>
        <dbReference type="ChEBI" id="CHEBI:15377"/>
        <dbReference type="ChEBI" id="CHEBI:33384"/>
        <dbReference type="ChEBI" id="CHEBI:57912"/>
        <dbReference type="ChEBI" id="CHEBI:58866"/>
        <dbReference type="ChEBI" id="CHEBI:59776"/>
        <dbReference type="EC" id="4.2.1.20"/>
    </reaction>
</comment>
<keyword evidence="7 9" id="KW-0456">Lyase</keyword>
<proteinExistence type="inferred from homology"/>
<comment type="similarity">
    <text evidence="9 10">Belongs to the TrpA family.</text>
</comment>
<comment type="function">
    <text evidence="1 9">The alpha subunit is responsible for the aldol cleavage of indoleglycerol phosphate to indole and glyceraldehyde 3-phosphate.</text>
</comment>
<dbReference type="GO" id="GO:0005829">
    <property type="term" value="C:cytosol"/>
    <property type="evidence" value="ECO:0007669"/>
    <property type="project" value="TreeGrafter"/>
</dbReference>
<dbReference type="InterPro" id="IPR013785">
    <property type="entry name" value="Aldolase_TIM"/>
</dbReference>
<dbReference type="NCBIfam" id="TIGR00262">
    <property type="entry name" value="trpA"/>
    <property type="match status" value="1"/>
</dbReference>
<evidence type="ECO:0000256" key="5">
    <source>
        <dbReference type="ARBA" id="ARBA00022822"/>
    </source>
</evidence>
<keyword evidence="4 9" id="KW-0028">Amino-acid biosynthesis</keyword>
<dbReference type="SUPFAM" id="SSF51366">
    <property type="entry name" value="Ribulose-phoshate binding barrel"/>
    <property type="match status" value="1"/>
</dbReference>
<dbReference type="InterPro" id="IPR018204">
    <property type="entry name" value="Trp_synthase_alpha_AS"/>
</dbReference>
<dbReference type="UniPathway" id="UPA00035">
    <property type="reaction ID" value="UER00044"/>
</dbReference>
<dbReference type="EMBL" id="CP048685">
    <property type="protein sequence ID" value="QPJ63195.1"/>
    <property type="molecule type" value="Genomic_DNA"/>
</dbReference>
<organism evidence="11 12">
    <name type="scientific">Candidatus Nitronauta litoralis</name>
    <dbReference type="NCBI Taxonomy" id="2705533"/>
    <lineage>
        <taxon>Bacteria</taxon>
        <taxon>Pseudomonadati</taxon>
        <taxon>Nitrospinota/Tectimicrobiota group</taxon>
        <taxon>Nitrospinota</taxon>
        <taxon>Nitrospinia</taxon>
        <taxon>Nitrospinales</taxon>
        <taxon>Nitrospinaceae</taxon>
        <taxon>Candidatus Nitronauta</taxon>
    </lineage>
</organism>
<keyword evidence="6 9" id="KW-0057">Aromatic amino acid biosynthesis</keyword>
<dbReference type="EC" id="4.2.1.20" evidence="9"/>
<evidence type="ECO:0000256" key="8">
    <source>
        <dbReference type="ARBA" id="ARBA00049047"/>
    </source>
</evidence>